<dbReference type="SUPFAM" id="SSF81606">
    <property type="entry name" value="PP2C-like"/>
    <property type="match status" value="1"/>
</dbReference>
<dbReference type="EC" id="3.1.3.16" evidence="1"/>
<dbReference type="RefSeq" id="WP_112020284.1">
    <property type="nucleotide sequence ID" value="NZ_JAGDIJ010000036.1"/>
</dbReference>
<reference evidence="1 2" key="1">
    <citation type="submission" date="2018-06" db="EMBL/GenBank/DDBJ databases">
        <authorList>
            <consortium name="Pathogen Informatics"/>
            <person name="Doyle S."/>
        </authorList>
    </citation>
    <scope>NUCLEOTIDE SEQUENCE [LARGE SCALE GENOMIC DNA]</scope>
    <source>
        <strain evidence="1 2">VREC0535</strain>
    </source>
</reference>
<dbReference type="PROSITE" id="PS51746">
    <property type="entry name" value="PPM_2"/>
    <property type="match status" value="1"/>
</dbReference>
<dbReference type="SMART" id="SM00332">
    <property type="entry name" value="PP2Cc"/>
    <property type="match status" value="1"/>
</dbReference>
<dbReference type="EMBL" id="UCZA01000047">
    <property type="protein sequence ID" value="SQP89216.1"/>
    <property type="molecule type" value="Genomic_DNA"/>
</dbReference>
<keyword evidence="1" id="KW-0378">Hydrolase</keyword>
<protein>
    <submittedName>
        <fullName evidence="1">Protein phosphatase from phage origin</fullName>
        <ecNumber evidence="1">3.1.3.16</ecNumber>
    </submittedName>
</protein>
<evidence type="ECO:0000313" key="1">
    <source>
        <dbReference type="EMBL" id="SQP89216.1"/>
    </source>
</evidence>
<evidence type="ECO:0000313" key="2">
    <source>
        <dbReference type="Proteomes" id="UP000250671"/>
    </source>
</evidence>
<dbReference type="AlphaFoldDB" id="A0A2Y8MSN9"/>
<dbReference type="InterPro" id="IPR036457">
    <property type="entry name" value="PPM-type-like_dom_sf"/>
</dbReference>
<dbReference type="CDD" id="cd00143">
    <property type="entry name" value="PP2Cc"/>
    <property type="match status" value="1"/>
</dbReference>
<accession>A0A2Y8MSN9</accession>
<dbReference type="InterPro" id="IPR001932">
    <property type="entry name" value="PPM-type_phosphatase-like_dom"/>
</dbReference>
<organism evidence="1 2">
    <name type="scientific">Escherichia coli</name>
    <dbReference type="NCBI Taxonomy" id="562"/>
    <lineage>
        <taxon>Bacteria</taxon>
        <taxon>Pseudomonadati</taxon>
        <taxon>Pseudomonadota</taxon>
        <taxon>Gammaproteobacteria</taxon>
        <taxon>Enterobacterales</taxon>
        <taxon>Enterobacteriaceae</taxon>
        <taxon>Escherichia</taxon>
    </lineage>
</organism>
<dbReference type="Pfam" id="PF13672">
    <property type="entry name" value="PP2C_2"/>
    <property type="match status" value="1"/>
</dbReference>
<gene>
    <name evidence="1" type="primary">pstP</name>
    <name evidence="1" type="ORF">SAMEA3752557_05131</name>
</gene>
<dbReference type="Proteomes" id="UP000250671">
    <property type="component" value="Unassembled WGS sequence"/>
</dbReference>
<dbReference type="GO" id="GO:0004722">
    <property type="term" value="F:protein serine/threonine phosphatase activity"/>
    <property type="evidence" value="ECO:0007669"/>
    <property type="project" value="UniProtKB-EC"/>
</dbReference>
<dbReference type="Gene3D" id="3.60.40.10">
    <property type="entry name" value="PPM-type phosphatase domain"/>
    <property type="match status" value="1"/>
</dbReference>
<name>A0A2Y8MSN9_ECOLX</name>
<sequence length="247" mass="27654">MITLLNCGLFSVAKEIAGENEDTILAPLLTRAGYVMAVADGVGSYAGAKILSSTVINTLKELTENGEFVDVESTFIGIKSKINELVEHEPLLYKAATTLTYAILNEKGLYIGHVGDSRLYLKKARKLIQLTKDHTQYQSLMDRKLYTKKELDSMGVSHTLTLALSNSIDLGYEHIFYPINDCLDDDGFINLYLMTDGAYHFWNKRPRFSYDTLKKPTRFASSLLNRIELNGAIDDYSLVAARFSISK</sequence>
<proteinExistence type="predicted"/>